<evidence type="ECO:0000256" key="10">
    <source>
        <dbReference type="ARBA" id="ARBA00047481"/>
    </source>
</evidence>
<evidence type="ECO:0000256" key="11">
    <source>
        <dbReference type="RuleBase" id="RU003693"/>
    </source>
</evidence>
<name>A0A0F7FSB5_9ACTN</name>
<evidence type="ECO:0000259" key="13">
    <source>
        <dbReference type="Pfam" id="PF00155"/>
    </source>
</evidence>
<keyword evidence="9" id="KW-0368">Histidine biosynthesis</keyword>
<dbReference type="PATRIC" id="fig|408015.6.peg.1682"/>
<sequence length="360" mass="37758">MSENASFFRSDDEGPGRLRLHLNETPYGPPPGAVEAVREEAGGHLAHYPDPSARTLRAALAWHFAVAPEMLTVGNGVDELILLTALTFAAGPDADVTCTAGTFPGYGEAARAVGASVRALPLTERHAVPGAAMAAALADGTDLAFVCNPLNPTGSVLDATEVAHLLAAAQDAPGRLLFDEAYLDFAGPDHDHALEEVRNGAPALVTRTFSKAWGLASIRLGVLIGPPADIARVERTARALPFRVSRPAQRAVLAALSQPAHLERVRTETARAREHLIKSLDTIGVTALPSAANFVMAELPDGADSSRVTARLAAEHRVLVRDLTLLGLPGRLRITVGTVPQVEQAVSALAAVLHTMEPSS</sequence>
<gene>
    <name evidence="14" type="ORF">SXIM_16460</name>
</gene>
<evidence type="ECO:0000256" key="5">
    <source>
        <dbReference type="ARBA" id="ARBA00022576"/>
    </source>
</evidence>
<dbReference type="InterPro" id="IPR001917">
    <property type="entry name" value="Aminotrans_II_pyridoxalP_BS"/>
</dbReference>
<dbReference type="STRING" id="408015.SXIM_16460"/>
<dbReference type="InterPro" id="IPR015421">
    <property type="entry name" value="PyrdxlP-dep_Trfase_major"/>
</dbReference>
<dbReference type="EC" id="2.6.1.9" evidence="4"/>
<dbReference type="SUPFAM" id="SSF53383">
    <property type="entry name" value="PLP-dependent transferases"/>
    <property type="match status" value="1"/>
</dbReference>
<dbReference type="AlphaFoldDB" id="A0A0F7FSB5"/>
<dbReference type="InterPro" id="IPR015424">
    <property type="entry name" value="PyrdxlP-dep_Trfase"/>
</dbReference>
<protein>
    <recommendedName>
        <fullName evidence="4">histidinol-phosphate transaminase</fullName>
        <ecNumber evidence="4">2.6.1.9</ecNumber>
    </recommendedName>
</protein>
<dbReference type="Proteomes" id="UP000034034">
    <property type="component" value="Chromosome"/>
</dbReference>
<evidence type="ECO:0000256" key="1">
    <source>
        <dbReference type="ARBA" id="ARBA00001933"/>
    </source>
</evidence>
<dbReference type="HOGENOM" id="CLU_017584_3_1_11"/>
<dbReference type="InterPro" id="IPR015422">
    <property type="entry name" value="PyrdxlP-dep_Trfase_small"/>
</dbReference>
<dbReference type="KEGG" id="sxi:SXIM_16460"/>
<dbReference type="PROSITE" id="PS00599">
    <property type="entry name" value="AA_TRANSFER_CLASS_2"/>
    <property type="match status" value="1"/>
</dbReference>
<dbReference type="InterPro" id="IPR050106">
    <property type="entry name" value="HistidinolP_aminotransfase"/>
</dbReference>
<evidence type="ECO:0000256" key="4">
    <source>
        <dbReference type="ARBA" id="ARBA00012748"/>
    </source>
</evidence>
<accession>A0A0F7FSB5</accession>
<feature type="domain" description="Aminotransferase class I/classII large" evidence="13">
    <location>
        <begin position="19"/>
        <end position="349"/>
    </location>
</feature>
<keyword evidence="7" id="KW-0808">Transferase</keyword>
<dbReference type="Gene3D" id="3.90.1150.10">
    <property type="entry name" value="Aspartate Aminotransferase, domain 1"/>
    <property type="match status" value="1"/>
</dbReference>
<dbReference type="GO" id="GO:0004400">
    <property type="term" value="F:histidinol-phosphate transaminase activity"/>
    <property type="evidence" value="ECO:0007669"/>
    <property type="project" value="UniProtKB-EC"/>
</dbReference>
<comment type="cofactor">
    <cofactor evidence="1 11">
        <name>pyridoxal 5'-phosphate</name>
        <dbReference type="ChEBI" id="CHEBI:597326"/>
    </cofactor>
</comment>
<keyword evidence="15" id="KW-1185">Reference proteome</keyword>
<dbReference type="CDD" id="cd00609">
    <property type="entry name" value="AAT_like"/>
    <property type="match status" value="1"/>
</dbReference>
<comment type="similarity">
    <text evidence="3">Belongs to the class-II pyridoxal-phosphate-dependent aminotransferase family. Histidinol-phosphate aminotransferase subfamily.</text>
</comment>
<dbReference type="PANTHER" id="PTHR43643">
    <property type="entry name" value="HISTIDINOL-PHOSPHATE AMINOTRANSFERASE 2"/>
    <property type="match status" value="1"/>
</dbReference>
<evidence type="ECO:0000256" key="12">
    <source>
        <dbReference type="SAM" id="MobiDB-lite"/>
    </source>
</evidence>
<evidence type="ECO:0000256" key="9">
    <source>
        <dbReference type="ARBA" id="ARBA00023102"/>
    </source>
</evidence>
<reference evidence="14" key="1">
    <citation type="submission" date="2019-08" db="EMBL/GenBank/DDBJ databases">
        <title>Complete genome sequence of a mangrove-derived Streptomyces xiamenensis.</title>
        <authorList>
            <person name="Xu J."/>
        </authorList>
    </citation>
    <scope>NUCLEOTIDE SEQUENCE</scope>
    <source>
        <strain evidence="14">318</strain>
    </source>
</reference>
<comment type="catalytic activity">
    <reaction evidence="10">
        <text>L-histidinol phosphate + 2-oxoglutarate = 3-(imidazol-4-yl)-2-oxopropyl phosphate + L-glutamate</text>
        <dbReference type="Rhea" id="RHEA:23744"/>
        <dbReference type="ChEBI" id="CHEBI:16810"/>
        <dbReference type="ChEBI" id="CHEBI:29985"/>
        <dbReference type="ChEBI" id="CHEBI:57766"/>
        <dbReference type="ChEBI" id="CHEBI:57980"/>
        <dbReference type="EC" id="2.6.1.9"/>
    </reaction>
</comment>
<keyword evidence="6" id="KW-0028">Amino-acid biosynthesis</keyword>
<keyword evidence="8 11" id="KW-0663">Pyridoxal phosphate</keyword>
<evidence type="ECO:0000256" key="2">
    <source>
        <dbReference type="ARBA" id="ARBA00005011"/>
    </source>
</evidence>
<dbReference type="GO" id="GO:0030170">
    <property type="term" value="F:pyridoxal phosphate binding"/>
    <property type="evidence" value="ECO:0007669"/>
    <property type="project" value="InterPro"/>
</dbReference>
<dbReference type="GO" id="GO:0000105">
    <property type="term" value="P:L-histidine biosynthetic process"/>
    <property type="evidence" value="ECO:0007669"/>
    <property type="project" value="UniProtKB-KW"/>
</dbReference>
<dbReference type="PANTHER" id="PTHR43643:SF6">
    <property type="entry name" value="HISTIDINOL-PHOSPHATE AMINOTRANSFERASE"/>
    <property type="match status" value="1"/>
</dbReference>
<dbReference type="Pfam" id="PF00155">
    <property type="entry name" value="Aminotran_1_2"/>
    <property type="match status" value="1"/>
</dbReference>
<evidence type="ECO:0000256" key="8">
    <source>
        <dbReference type="ARBA" id="ARBA00022898"/>
    </source>
</evidence>
<evidence type="ECO:0000313" key="14">
    <source>
        <dbReference type="EMBL" id="AKG43030.1"/>
    </source>
</evidence>
<dbReference type="InterPro" id="IPR004839">
    <property type="entry name" value="Aminotransferase_I/II_large"/>
</dbReference>
<keyword evidence="5 14" id="KW-0032">Aminotransferase</keyword>
<evidence type="ECO:0000256" key="7">
    <source>
        <dbReference type="ARBA" id="ARBA00022679"/>
    </source>
</evidence>
<dbReference type="RefSeq" id="WP_046723445.1">
    <property type="nucleotide sequence ID" value="NZ_CP009922.3"/>
</dbReference>
<evidence type="ECO:0000256" key="3">
    <source>
        <dbReference type="ARBA" id="ARBA00007970"/>
    </source>
</evidence>
<dbReference type="Gene3D" id="3.40.640.10">
    <property type="entry name" value="Type I PLP-dependent aspartate aminotransferase-like (Major domain)"/>
    <property type="match status" value="1"/>
</dbReference>
<proteinExistence type="inferred from homology"/>
<comment type="pathway">
    <text evidence="2">Amino-acid biosynthesis; L-histidine biosynthesis; L-histidine from 5-phospho-alpha-D-ribose 1-diphosphate: step 7/9.</text>
</comment>
<evidence type="ECO:0000256" key="6">
    <source>
        <dbReference type="ARBA" id="ARBA00022605"/>
    </source>
</evidence>
<dbReference type="EMBL" id="CP009922">
    <property type="protein sequence ID" value="AKG43030.1"/>
    <property type="molecule type" value="Genomic_DNA"/>
</dbReference>
<organism evidence="14 15">
    <name type="scientific">Streptomyces xiamenensis</name>
    <dbReference type="NCBI Taxonomy" id="408015"/>
    <lineage>
        <taxon>Bacteria</taxon>
        <taxon>Bacillati</taxon>
        <taxon>Actinomycetota</taxon>
        <taxon>Actinomycetes</taxon>
        <taxon>Kitasatosporales</taxon>
        <taxon>Streptomycetaceae</taxon>
        <taxon>Streptomyces</taxon>
    </lineage>
</organism>
<feature type="region of interest" description="Disordered" evidence="12">
    <location>
        <begin position="1"/>
        <end position="27"/>
    </location>
</feature>
<evidence type="ECO:0000313" key="15">
    <source>
        <dbReference type="Proteomes" id="UP000034034"/>
    </source>
</evidence>